<evidence type="ECO:0000256" key="1">
    <source>
        <dbReference type="ARBA" id="ARBA00022723"/>
    </source>
</evidence>
<dbReference type="PROSITE" id="PS00126">
    <property type="entry name" value="PDEASE_I_1"/>
    <property type="match status" value="1"/>
</dbReference>
<keyword evidence="2 5" id="KW-0378">Hydrolase</keyword>
<protein>
    <recommendedName>
        <fullName evidence="5">Phosphodiesterase</fullName>
        <ecNumber evidence="5">3.1.4.-</ecNumber>
    </recommendedName>
</protein>
<evidence type="ECO:0000313" key="9">
    <source>
        <dbReference type="Proteomes" id="UP000722791"/>
    </source>
</evidence>
<dbReference type="SUPFAM" id="SSF109604">
    <property type="entry name" value="HD-domain/PDEase-like"/>
    <property type="match status" value="1"/>
</dbReference>
<reference evidence="8" key="1">
    <citation type="journal article" date="2021" name="Proc. Natl. Acad. Sci. U.S.A.">
        <title>Three genomes in the algal genus Volvox reveal the fate of a haploid sex-determining region after a transition to homothallism.</title>
        <authorList>
            <person name="Yamamoto K."/>
            <person name="Hamaji T."/>
            <person name="Kawai-Toyooka H."/>
            <person name="Matsuzaki R."/>
            <person name="Takahashi F."/>
            <person name="Nishimura Y."/>
            <person name="Kawachi M."/>
            <person name="Noguchi H."/>
            <person name="Minakuchi Y."/>
            <person name="Umen J.G."/>
            <person name="Toyoda A."/>
            <person name="Nozaki H."/>
        </authorList>
    </citation>
    <scope>NUCLEOTIDE SEQUENCE</scope>
    <source>
        <strain evidence="8">NIES-3785</strain>
    </source>
</reference>
<feature type="compositionally biased region" description="Polar residues" evidence="6">
    <location>
        <begin position="13"/>
        <end position="23"/>
    </location>
</feature>
<evidence type="ECO:0000256" key="6">
    <source>
        <dbReference type="SAM" id="MobiDB-lite"/>
    </source>
</evidence>
<dbReference type="Gene3D" id="1.10.1300.10">
    <property type="entry name" value="3'5'-cyclic nucleotide phosphodiesterase, catalytic domain"/>
    <property type="match status" value="1"/>
</dbReference>
<dbReference type="PRINTS" id="PR00387">
    <property type="entry name" value="PDIESTERASE1"/>
</dbReference>
<sequence length="518" mass="55245">TTMSRVSMDISPPQGNELASSLPPSGDLPAATESVLPPLRQRPLMSMVDIPARALTGPDDDGEQLRSSAVSATTVVATPRDDCAVSSTGGGARVRRPPRKVASALGPGSFGSGSTMNRRGSLLLSLANPNSGGPAISGGGTLPSVAPVVVPQGAALNSGRRISVASTVEGGAMVLSQDIVSGANGEQSAVPNRPLVSLGPSRRNLAAGHNRAAYKPPSSLQPPPMPPPVLEEVERVLAQADSWQFDTWRLRDVTNGHPLSALGFYLIHRAGLIEKLNLKPSALARLLRHIEAGYNDNPYHNATHAADVLQTLHVIIHGAQLHVHYVDSLGLLAAYFAAIVHDYGHPGLTNDFLVATSDSLAVRYNDRSPLENHHSAAAFSLLQRPGLDVLAPFSKQERATFRKQVIDMVLATDVKQHFTLLSQFNTAHRLATFVHSPATAKANHPSSRLSGNIHLEIVVDVGGDCKHLAPKPLDDTERMLSLQLAIKAADLGHLGEELEVHQRWLSSLEEEFFRQGDK</sequence>
<feature type="non-terminal residue" evidence="8">
    <location>
        <position position="1"/>
    </location>
</feature>
<feature type="binding site" evidence="4">
    <location>
        <position position="342"/>
    </location>
    <ligand>
        <name>Zn(2+)</name>
        <dbReference type="ChEBI" id="CHEBI:29105"/>
        <label>2</label>
    </ligand>
</feature>
<evidence type="ECO:0000256" key="3">
    <source>
        <dbReference type="PIRSR" id="PIRSR623088-1"/>
    </source>
</evidence>
<feature type="binding site" evidence="4">
    <location>
        <position position="304"/>
    </location>
    <ligand>
        <name>Zn(2+)</name>
        <dbReference type="ChEBI" id="CHEBI:29105"/>
        <label>1</label>
    </ligand>
</feature>
<feature type="non-terminal residue" evidence="8">
    <location>
        <position position="518"/>
    </location>
</feature>
<dbReference type="PANTHER" id="PTHR11347">
    <property type="entry name" value="CYCLIC NUCLEOTIDE PHOSPHODIESTERASE"/>
    <property type="match status" value="1"/>
</dbReference>
<dbReference type="InterPro" id="IPR003607">
    <property type="entry name" value="HD/PDEase_dom"/>
</dbReference>
<dbReference type="InterPro" id="IPR023088">
    <property type="entry name" value="PDEase"/>
</dbReference>
<dbReference type="Pfam" id="PF00233">
    <property type="entry name" value="PDEase_I"/>
    <property type="match status" value="1"/>
</dbReference>
<dbReference type="GO" id="GO:0004114">
    <property type="term" value="F:3',5'-cyclic-nucleotide phosphodiesterase activity"/>
    <property type="evidence" value="ECO:0007669"/>
    <property type="project" value="InterPro"/>
</dbReference>
<accession>A0A8J4D4C5</accession>
<dbReference type="GO" id="GO:0007165">
    <property type="term" value="P:signal transduction"/>
    <property type="evidence" value="ECO:0007669"/>
    <property type="project" value="InterPro"/>
</dbReference>
<dbReference type="InterPro" id="IPR002073">
    <property type="entry name" value="PDEase_catalytic_dom"/>
</dbReference>
<dbReference type="SMART" id="SM00471">
    <property type="entry name" value="HDc"/>
    <property type="match status" value="1"/>
</dbReference>
<gene>
    <name evidence="8" type="ORF">Vretimale_1211</name>
</gene>
<feature type="binding site" evidence="4">
    <location>
        <position position="341"/>
    </location>
    <ligand>
        <name>Zn(2+)</name>
        <dbReference type="ChEBI" id="CHEBI:29105"/>
        <label>1</label>
    </ligand>
</feature>
<dbReference type="InterPro" id="IPR023174">
    <property type="entry name" value="PDEase_CS"/>
</dbReference>
<feature type="domain" description="PDEase" evidence="7">
    <location>
        <begin position="222"/>
        <end position="518"/>
    </location>
</feature>
<comment type="cofactor">
    <cofactor evidence="5">
        <name>a divalent metal cation</name>
        <dbReference type="ChEBI" id="CHEBI:60240"/>
    </cofactor>
    <text evidence="5">Binds 2 divalent metal cations per subunit. Site 1 may preferentially bind zinc ions, while site 2 has a preference for magnesium and/or manganese ions.</text>
</comment>
<feature type="binding site" evidence="4">
    <location>
        <position position="342"/>
    </location>
    <ligand>
        <name>Zn(2+)</name>
        <dbReference type="ChEBI" id="CHEBI:29105"/>
        <label>1</label>
    </ligand>
</feature>
<organism evidence="8 9">
    <name type="scientific">Volvox reticuliferus</name>
    <dbReference type="NCBI Taxonomy" id="1737510"/>
    <lineage>
        <taxon>Eukaryota</taxon>
        <taxon>Viridiplantae</taxon>
        <taxon>Chlorophyta</taxon>
        <taxon>core chlorophytes</taxon>
        <taxon>Chlorophyceae</taxon>
        <taxon>CS clade</taxon>
        <taxon>Chlamydomonadales</taxon>
        <taxon>Volvocaceae</taxon>
        <taxon>Volvox</taxon>
    </lineage>
</organism>
<name>A0A8J4D4C5_9CHLO</name>
<evidence type="ECO:0000256" key="2">
    <source>
        <dbReference type="ARBA" id="ARBA00022801"/>
    </source>
</evidence>
<dbReference type="PROSITE" id="PS51845">
    <property type="entry name" value="PDEASE_I_2"/>
    <property type="match status" value="1"/>
</dbReference>
<dbReference type="Proteomes" id="UP000722791">
    <property type="component" value="Unassembled WGS sequence"/>
</dbReference>
<dbReference type="AlphaFoldDB" id="A0A8J4D4C5"/>
<proteinExistence type="inferred from homology"/>
<dbReference type="EC" id="3.1.4.-" evidence="5"/>
<evidence type="ECO:0000313" key="8">
    <source>
        <dbReference type="EMBL" id="GIL95144.1"/>
    </source>
</evidence>
<feature type="region of interest" description="Disordered" evidence="6">
    <location>
        <begin position="1"/>
        <end position="33"/>
    </location>
</feature>
<dbReference type="GO" id="GO:0046872">
    <property type="term" value="F:metal ion binding"/>
    <property type="evidence" value="ECO:0007669"/>
    <property type="project" value="UniProtKB-KW"/>
</dbReference>
<feature type="binding site" evidence="4">
    <location>
        <position position="490"/>
    </location>
    <ligand>
        <name>Zn(2+)</name>
        <dbReference type="ChEBI" id="CHEBI:29105"/>
        <label>1</label>
    </ligand>
</feature>
<comment type="similarity">
    <text evidence="5">Belongs to the cyclic nucleotide phosphodiesterase family.</text>
</comment>
<comment type="caution">
    <text evidence="8">The sequence shown here is derived from an EMBL/GenBank/DDBJ whole genome shotgun (WGS) entry which is preliminary data.</text>
</comment>
<feature type="active site" description="Proton donor" evidence="3">
    <location>
        <position position="300"/>
    </location>
</feature>
<evidence type="ECO:0000259" key="7">
    <source>
        <dbReference type="PROSITE" id="PS51845"/>
    </source>
</evidence>
<evidence type="ECO:0000256" key="5">
    <source>
        <dbReference type="RuleBase" id="RU363067"/>
    </source>
</evidence>
<dbReference type="InterPro" id="IPR036971">
    <property type="entry name" value="PDEase_catalytic_dom_sf"/>
</dbReference>
<dbReference type="EMBL" id="BNCQ01000002">
    <property type="protein sequence ID" value="GIL95144.1"/>
    <property type="molecule type" value="Genomic_DNA"/>
</dbReference>
<feature type="region of interest" description="Disordered" evidence="6">
    <location>
        <begin position="81"/>
        <end position="116"/>
    </location>
</feature>
<keyword evidence="1 4" id="KW-0479">Metal-binding</keyword>
<dbReference type="CDD" id="cd00077">
    <property type="entry name" value="HDc"/>
    <property type="match status" value="1"/>
</dbReference>
<evidence type="ECO:0000256" key="4">
    <source>
        <dbReference type="PIRSR" id="PIRSR623088-3"/>
    </source>
</evidence>